<feature type="transmembrane region" description="Helical" evidence="6">
    <location>
        <begin position="410"/>
        <end position="427"/>
    </location>
</feature>
<organism evidence="8 9">
    <name type="scientific">Seiridium cardinale</name>
    <dbReference type="NCBI Taxonomy" id="138064"/>
    <lineage>
        <taxon>Eukaryota</taxon>
        <taxon>Fungi</taxon>
        <taxon>Dikarya</taxon>
        <taxon>Ascomycota</taxon>
        <taxon>Pezizomycotina</taxon>
        <taxon>Sordariomycetes</taxon>
        <taxon>Xylariomycetidae</taxon>
        <taxon>Amphisphaeriales</taxon>
        <taxon>Sporocadaceae</taxon>
        <taxon>Seiridium</taxon>
    </lineage>
</organism>
<evidence type="ECO:0000313" key="8">
    <source>
        <dbReference type="EMBL" id="KAK9780553.1"/>
    </source>
</evidence>
<dbReference type="Proteomes" id="UP001465668">
    <property type="component" value="Unassembled WGS sequence"/>
</dbReference>
<feature type="transmembrane region" description="Helical" evidence="6">
    <location>
        <begin position="126"/>
        <end position="144"/>
    </location>
</feature>
<dbReference type="InterPro" id="IPR020846">
    <property type="entry name" value="MFS_dom"/>
</dbReference>
<protein>
    <submittedName>
        <fullName evidence="8">Major facilitator superfamily domain-containing protein</fullName>
    </submittedName>
</protein>
<keyword evidence="5 6" id="KW-0472">Membrane</keyword>
<dbReference type="PANTHER" id="PTHR23504:SF6">
    <property type="entry name" value="MULTIDRUG TRANSPORTER, PUTATIVE (AFU_ORTHOLOGUE AFUA_4G08740)-RELATED"/>
    <property type="match status" value="1"/>
</dbReference>
<dbReference type="InterPro" id="IPR036259">
    <property type="entry name" value="MFS_trans_sf"/>
</dbReference>
<evidence type="ECO:0000313" key="9">
    <source>
        <dbReference type="Proteomes" id="UP001465668"/>
    </source>
</evidence>
<dbReference type="SUPFAM" id="SSF103473">
    <property type="entry name" value="MFS general substrate transporter"/>
    <property type="match status" value="1"/>
</dbReference>
<reference evidence="8 9" key="1">
    <citation type="submission" date="2024-02" db="EMBL/GenBank/DDBJ databases">
        <title>First draft genome assembly of two strains of Seiridium cardinale.</title>
        <authorList>
            <person name="Emiliani G."/>
            <person name="Scali E."/>
        </authorList>
    </citation>
    <scope>NUCLEOTIDE SEQUENCE [LARGE SCALE GENOMIC DNA]</scope>
    <source>
        <strain evidence="8 9">BM-138-000479</strain>
    </source>
</reference>
<keyword evidence="4 6" id="KW-1133">Transmembrane helix</keyword>
<dbReference type="PROSITE" id="PS50850">
    <property type="entry name" value="MFS"/>
    <property type="match status" value="1"/>
</dbReference>
<evidence type="ECO:0000259" key="7">
    <source>
        <dbReference type="PROSITE" id="PS50850"/>
    </source>
</evidence>
<feature type="domain" description="Major facilitator superfamily (MFS) profile" evidence="7">
    <location>
        <begin position="52"/>
        <end position="571"/>
    </location>
</feature>
<evidence type="ECO:0000256" key="6">
    <source>
        <dbReference type="SAM" id="Phobius"/>
    </source>
</evidence>
<accession>A0ABR2Y394</accession>
<name>A0ABR2Y394_9PEZI</name>
<evidence type="ECO:0000256" key="5">
    <source>
        <dbReference type="ARBA" id="ARBA00023136"/>
    </source>
</evidence>
<sequence length="596" mass="65501">MAWLTANLRFDSHKDTQAVLGENQTNQVAVIRPKPDGDLTRVTWMSLPRKGQLAIITLTRLSEPLARTSSQAYMFYYLKWLDPSSSDSEIAFRTAILNASFTAAQLLTGVLWGYLADSPRLGRKTVILMGLIGTFISCMGYGFSTTFYSALLFRIIGGLTNGNGGVIRTMISEVVQEKVYQSRAFLLLPIAFNIGSILGPSLGGILADPGTNYPGLFGDVEFFQRLPYATPSILVGLLNLISLLLSWLYLEETLESRIGRHDWGREVASWLSNITRRSLLRGTSKKSNYMSLPSYDYDTEMETFPLPSTHHAGRQPSSSAEWASKELHTPRYTQRLSFTRIFTPNVLLNLGASFLLSFHGSSFNTLWPIFLATPVYDPTKAADIPIPVSRQLPFFFTGGLGLQPQEIGKAMVVFGVFGILLQLWLYPRLSARLGQLGSLRIFALLFPVTYFLAPYLSLVPAVSPPPHAKNGGLVWICIAAILFLQVLGRTFVQPAQTVLINNSSPHPSVLGTVHGLAQSTNSLGRTIGSMLCGYFYGLGLDSGVVGAVWWGLSAVSILMFITSLWILDGNGHEIWLEGEEESAQSHGSKRAVITAK</sequence>
<gene>
    <name evidence="8" type="ORF">SCAR479_02668</name>
</gene>
<feature type="transmembrane region" description="Helical" evidence="6">
    <location>
        <begin position="90"/>
        <end position="114"/>
    </location>
</feature>
<dbReference type="PANTHER" id="PTHR23504">
    <property type="entry name" value="MAJOR FACILITATOR SUPERFAMILY DOMAIN-CONTAINING PROTEIN 10"/>
    <property type="match status" value="1"/>
</dbReference>
<keyword evidence="9" id="KW-1185">Reference proteome</keyword>
<feature type="transmembrane region" description="Helical" evidence="6">
    <location>
        <begin position="473"/>
        <end position="492"/>
    </location>
</feature>
<evidence type="ECO:0000256" key="1">
    <source>
        <dbReference type="ARBA" id="ARBA00004141"/>
    </source>
</evidence>
<feature type="transmembrane region" description="Helical" evidence="6">
    <location>
        <begin position="226"/>
        <end position="250"/>
    </location>
</feature>
<keyword evidence="2" id="KW-0813">Transport</keyword>
<dbReference type="EMBL" id="JARVKM010000006">
    <property type="protein sequence ID" value="KAK9780553.1"/>
    <property type="molecule type" value="Genomic_DNA"/>
</dbReference>
<feature type="transmembrane region" description="Helical" evidence="6">
    <location>
        <begin position="439"/>
        <end position="461"/>
    </location>
</feature>
<evidence type="ECO:0000256" key="3">
    <source>
        <dbReference type="ARBA" id="ARBA00022692"/>
    </source>
</evidence>
<evidence type="ECO:0000256" key="2">
    <source>
        <dbReference type="ARBA" id="ARBA00022448"/>
    </source>
</evidence>
<evidence type="ECO:0000256" key="4">
    <source>
        <dbReference type="ARBA" id="ARBA00022989"/>
    </source>
</evidence>
<comment type="subcellular location">
    <subcellularLocation>
        <location evidence="1">Membrane</location>
        <topology evidence="1">Multi-pass membrane protein</topology>
    </subcellularLocation>
</comment>
<dbReference type="Gene3D" id="1.20.1250.20">
    <property type="entry name" value="MFS general substrate transporter like domains"/>
    <property type="match status" value="1"/>
</dbReference>
<proteinExistence type="predicted"/>
<keyword evidence="3 6" id="KW-0812">Transmembrane</keyword>
<feature type="transmembrane region" description="Helical" evidence="6">
    <location>
        <begin position="183"/>
        <end position="206"/>
    </location>
</feature>
<dbReference type="Pfam" id="PF07690">
    <property type="entry name" value="MFS_1"/>
    <property type="match status" value="1"/>
</dbReference>
<comment type="caution">
    <text evidence="8">The sequence shown here is derived from an EMBL/GenBank/DDBJ whole genome shotgun (WGS) entry which is preliminary data.</text>
</comment>
<feature type="transmembrane region" description="Helical" evidence="6">
    <location>
        <begin position="547"/>
        <end position="567"/>
    </location>
</feature>
<dbReference type="InterPro" id="IPR011701">
    <property type="entry name" value="MFS"/>
</dbReference>